<evidence type="ECO:0000313" key="3">
    <source>
        <dbReference type="Proteomes" id="UP000567922"/>
    </source>
</evidence>
<dbReference type="InterPro" id="IPR005804">
    <property type="entry name" value="FA_desaturase_dom"/>
</dbReference>
<dbReference type="OrthoDB" id="104711at2"/>
<dbReference type="Proteomes" id="UP000567922">
    <property type="component" value="Unassembled WGS sequence"/>
</dbReference>
<organism evidence="2 3">
    <name type="scientific">Hoyosella altamirensis</name>
    <dbReference type="NCBI Taxonomy" id="616997"/>
    <lineage>
        <taxon>Bacteria</taxon>
        <taxon>Bacillati</taxon>
        <taxon>Actinomycetota</taxon>
        <taxon>Actinomycetes</taxon>
        <taxon>Mycobacteriales</taxon>
        <taxon>Hoyosellaceae</taxon>
        <taxon>Hoyosella</taxon>
    </lineage>
</organism>
<proteinExistence type="predicted"/>
<dbReference type="GO" id="GO:0016717">
    <property type="term" value="F:oxidoreductase activity, acting on paired donors, with oxidation of a pair of donors resulting in the reduction of molecular oxygen to two molecules of water"/>
    <property type="evidence" value="ECO:0007669"/>
    <property type="project" value="TreeGrafter"/>
</dbReference>
<reference evidence="2 3" key="1">
    <citation type="submission" date="2020-08" db="EMBL/GenBank/DDBJ databases">
        <title>Sequencing the genomes of 1000 actinobacteria strains.</title>
        <authorList>
            <person name="Klenk H.-P."/>
        </authorList>
    </citation>
    <scope>NUCLEOTIDE SEQUENCE [LARGE SCALE GENOMIC DNA]</scope>
    <source>
        <strain evidence="2 3">DSM 45258</strain>
    </source>
</reference>
<dbReference type="EMBL" id="JACHWS010000003">
    <property type="protein sequence ID" value="MBB3039390.1"/>
    <property type="molecule type" value="Genomic_DNA"/>
</dbReference>
<dbReference type="CDD" id="cd03506">
    <property type="entry name" value="Delta6-FADS-like"/>
    <property type="match status" value="1"/>
</dbReference>
<dbReference type="PANTHER" id="PTHR19353:SF84">
    <property type="entry name" value="ACYL-COA DELTA-9-DESATURASE, DESB"/>
    <property type="match status" value="1"/>
</dbReference>
<accession>A0A839RS59</accession>
<protein>
    <submittedName>
        <fullName evidence="2">Fatty acid desaturase</fullName>
    </submittedName>
</protein>
<dbReference type="GO" id="GO:0016020">
    <property type="term" value="C:membrane"/>
    <property type="evidence" value="ECO:0007669"/>
    <property type="project" value="TreeGrafter"/>
</dbReference>
<dbReference type="AlphaFoldDB" id="A0A839RS59"/>
<comment type="caution">
    <text evidence="2">The sequence shown here is derived from an EMBL/GenBank/DDBJ whole genome shotgun (WGS) entry which is preliminary data.</text>
</comment>
<dbReference type="Pfam" id="PF00487">
    <property type="entry name" value="FA_desaturase"/>
    <property type="match status" value="1"/>
</dbReference>
<dbReference type="PANTHER" id="PTHR19353">
    <property type="entry name" value="FATTY ACID DESATURASE 2"/>
    <property type="match status" value="1"/>
</dbReference>
<feature type="domain" description="Fatty acid desaturase" evidence="1">
    <location>
        <begin position="66"/>
        <end position="333"/>
    </location>
</feature>
<sequence length="399" mass="44788">MSANDLKKLSPEQIEAFGKEMDALRARVVADLGERDAEYIRGVVTLQKKLEVAGRGLLFFGFLPPAWLGGVAALSLSKIIDNMEIGHNVMHGQYDWMQDPALTSKNFEWDNTIHGDSWLYTHNYIHHTFTNVVGKDHDATGYGVMRVTDETPWHPIWLLNPVFAALLQTFFQWGTALQELESEKIISGEKSWADAKEGFARFRDKAGKQALKDYVIFPLLSGPGAPFTFAGNAVANIVRNLWASSVIFCGHFPEEVQTFSIEETQDESHAGWYYRQVLGSANFTGGQWVNVLSGNLSYQIEHHLFPDIPAFRYAEMAVEVREICDRYGIDYHEASMARQLGSVWKKIFRYSLPDELPLVNKLPFIGKRTKANAPAAVQNTTVTPLSTVERNKELVGAAS</sequence>
<dbReference type="InterPro" id="IPR012171">
    <property type="entry name" value="Fatty_acid_desaturase"/>
</dbReference>
<evidence type="ECO:0000313" key="2">
    <source>
        <dbReference type="EMBL" id="MBB3039390.1"/>
    </source>
</evidence>
<gene>
    <name evidence="2" type="ORF">FHU29_003859</name>
</gene>
<name>A0A839RS59_9ACTN</name>
<evidence type="ECO:0000259" key="1">
    <source>
        <dbReference type="Pfam" id="PF00487"/>
    </source>
</evidence>
<keyword evidence="3" id="KW-1185">Reference proteome</keyword>
<dbReference type="RefSeq" id="WP_064441911.1">
    <property type="nucleotide sequence ID" value="NZ_BDDI01000016.1"/>
</dbReference>
<dbReference type="GO" id="GO:0006629">
    <property type="term" value="P:lipid metabolic process"/>
    <property type="evidence" value="ECO:0007669"/>
    <property type="project" value="InterPro"/>
</dbReference>